<comment type="caution">
    <text evidence="2">The sequence shown here is derived from an EMBL/GenBank/DDBJ whole genome shotgun (WGS) entry which is preliminary data.</text>
</comment>
<proteinExistence type="predicted"/>
<dbReference type="Proteomes" id="UP000441162">
    <property type="component" value="Unassembled WGS sequence"/>
</dbReference>
<evidence type="ECO:0000313" key="1">
    <source>
        <dbReference type="EMBL" id="KAA5400328.1"/>
    </source>
</evidence>
<dbReference type="SUPFAM" id="SSF53756">
    <property type="entry name" value="UDP-Glycosyltransferase/glycogen phosphorylase"/>
    <property type="match status" value="1"/>
</dbReference>
<organism evidence="2 3">
    <name type="scientific">Phocaeicola dorei</name>
    <dbReference type="NCBI Taxonomy" id="357276"/>
    <lineage>
        <taxon>Bacteria</taxon>
        <taxon>Pseudomonadati</taxon>
        <taxon>Bacteroidota</taxon>
        <taxon>Bacteroidia</taxon>
        <taxon>Bacteroidales</taxon>
        <taxon>Bacteroidaceae</taxon>
        <taxon>Phocaeicola</taxon>
    </lineage>
</organism>
<gene>
    <name evidence="2" type="ORF">F2Y51_01925</name>
    <name evidence="1" type="ORF">F2Y58_03050</name>
</gene>
<protein>
    <submittedName>
        <fullName evidence="2">Glycosyltransferase family 4 protein</fullName>
    </submittedName>
</protein>
<keyword evidence="2" id="KW-0808">Transferase</keyword>
<dbReference type="AlphaFoldDB" id="A0A4Q5HYQ0"/>
<dbReference type="EMBL" id="VVZA01000001">
    <property type="protein sequence ID" value="KAA5408175.1"/>
    <property type="molecule type" value="Genomic_DNA"/>
</dbReference>
<name>A0A4Q5HYQ0_9BACT</name>
<dbReference type="GO" id="GO:0016740">
    <property type="term" value="F:transferase activity"/>
    <property type="evidence" value="ECO:0007669"/>
    <property type="project" value="UniProtKB-KW"/>
</dbReference>
<reference evidence="3 4" key="1">
    <citation type="journal article" date="2019" name="Nat. Med.">
        <title>A library of human gut bacterial isolates paired with longitudinal multiomics data enables mechanistic microbiome research.</title>
        <authorList>
            <person name="Poyet M."/>
            <person name="Groussin M."/>
            <person name="Gibbons S.M."/>
            <person name="Avila-Pacheco J."/>
            <person name="Jiang X."/>
            <person name="Kearney S.M."/>
            <person name="Perrotta A.R."/>
            <person name="Berdy B."/>
            <person name="Zhao S."/>
            <person name="Lieberman T.D."/>
            <person name="Swanson P.K."/>
            <person name="Smith M."/>
            <person name="Roesemann S."/>
            <person name="Alexander J.E."/>
            <person name="Rich S.A."/>
            <person name="Livny J."/>
            <person name="Vlamakis H."/>
            <person name="Clish C."/>
            <person name="Bullock K."/>
            <person name="Deik A."/>
            <person name="Scott J."/>
            <person name="Pierce K.A."/>
            <person name="Xavier R.J."/>
            <person name="Alm E.J."/>
        </authorList>
    </citation>
    <scope>NUCLEOTIDE SEQUENCE [LARGE SCALE GENOMIC DNA]</scope>
    <source>
        <strain evidence="1 4">BIOML-A1</strain>
        <strain evidence="2 3">BIOML-A4</strain>
    </source>
</reference>
<evidence type="ECO:0000313" key="2">
    <source>
        <dbReference type="EMBL" id="KAA5408175.1"/>
    </source>
</evidence>
<sequence>MKNSLFISQNVPNTLVKKYNVSQAANNFCLHINELGYFSHHVAIPPANIDQNFQNQIEENTGIEYHLCRVFKHKGIGKAINIILDNIWLYFRILKAPEKNIWFYNVWTGNLLSYLLIHALSFKKVYILLADYNPARYNRWIGKSILWAIRQAKGVVSLSGRCNEVNHNFSCIPGIIPKSKISEQIGNFHRNKCFLLSGTLNKNTGIELALDVFKNIPEATLFLSGIISDDYKIKVEEICRKYKNIIYKGFFEKHSEYLDLLHSVDFTLSLRDPLSIVNHYNFPSKILETLAYNKIVISTIEYPELNGINYLCAPYDKKRLTTYIENLINTDSKSNTTITACLNNTEILIKKYSEEAWYDVFRSMENK</sequence>
<dbReference type="Proteomes" id="UP000481616">
    <property type="component" value="Unassembled WGS sequence"/>
</dbReference>
<dbReference type="Gene3D" id="3.40.50.2000">
    <property type="entry name" value="Glycogen Phosphorylase B"/>
    <property type="match status" value="1"/>
</dbReference>
<evidence type="ECO:0000313" key="3">
    <source>
        <dbReference type="Proteomes" id="UP000441162"/>
    </source>
</evidence>
<dbReference type="EMBL" id="VVYY01000002">
    <property type="protein sequence ID" value="KAA5400328.1"/>
    <property type="molecule type" value="Genomic_DNA"/>
</dbReference>
<accession>A0A4Q5HYQ0</accession>
<evidence type="ECO:0000313" key="4">
    <source>
        <dbReference type="Proteomes" id="UP000481616"/>
    </source>
</evidence>
<dbReference type="RefSeq" id="WP_130053659.1">
    <property type="nucleotide sequence ID" value="NZ_JADNBX010000011.1"/>
</dbReference>